<evidence type="ECO:0000313" key="1">
    <source>
        <dbReference type="EMBL" id="EPD32559.1"/>
    </source>
</evidence>
<dbReference type="RefSeq" id="WP_016456934.1">
    <property type="nucleotide sequence ID" value="NZ_KE150269.1"/>
</dbReference>
<evidence type="ECO:0008006" key="3">
    <source>
        <dbReference type="Google" id="ProtNLM"/>
    </source>
</evidence>
<dbReference type="InterPro" id="IPR009057">
    <property type="entry name" value="Homeodomain-like_sf"/>
</dbReference>
<reference evidence="1 2" key="1">
    <citation type="submission" date="2013-04" db="EMBL/GenBank/DDBJ databases">
        <title>The Genome Sequence of Propionimicrobium lymphophilum ACS-093-V-SCH5.</title>
        <authorList>
            <consortium name="The Broad Institute Genomics Platform"/>
            <person name="Earl A."/>
            <person name="Ward D."/>
            <person name="Feldgarden M."/>
            <person name="Gevers D."/>
            <person name="Saerens B."/>
            <person name="Vaneechoutte M."/>
            <person name="Walker B."/>
            <person name="Young S."/>
            <person name="Zeng Q."/>
            <person name="Gargeya S."/>
            <person name="Fitzgerald M."/>
            <person name="Haas B."/>
            <person name="Abouelleil A."/>
            <person name="Allen A.W."/>
            <person name="Alvarado L."/>
            <person name="Arachchi H.M."/>
            <person name="Berlin A.M."/>
            <person name="Chapman S.B."/>
            <person name="Gainer-Dewar J."/>
            <person name="Goldberg J."/>
            <person name="Griggs A."/>
            <person name="Gujja S."/>
            <person name="Hansen M."/>
            <person name="Howarth C."/>
            <person name="Imamovic A."/>
            <person name="Ireland A."/>
            <person name="Larimer J."/>
            <person name="McCowan C."/>
            <person name="Murphy C."/>
            <person name="Pearson M."/>
            <person name="Poon T.W."/>
            <person name="Priest M."/>
            <person name="Roberts A."/>
            <person name="Saif S."/>
            <person name="Shea T."/>
            <person name="Sisk P."/>
            <person name="Sykes S."/>
            <person name="Wortman J."/>
            <person name="Nusbaum C."/>
            <person name="Birren B."/>
        </authorList>
    </citation>
    <scope>NUCLEOTIDE SEQUENCE [LARGE SCALE GENOMIC DNA]</scope>
    <source>
        <strain evidence="1 2">ACS-093-V-SCH5</strain>
    </source>
</reference>
<sequence>MNIDFLEDLVKDPRARRSVRSIIKAVEKLIDSGIGVDDLNITQITREAHVTRPTFYQYFSSVSDAIRATTADRLNEIVQAAPIADSDNPWPGYEKFVIRPIIEALIPHEKFAASVISGSNSIKTLELLIDGVADRLSSVPAIQAAIDNHKDLPNSNYVKMVAAGLVWRIKEWLTVDAHTSRDEIAAELADVLNKAFSGN</sequence>
<protein>
    <recommendedName>
        <fullName evidence="3">HTH tetR-type domain-containing protein</fullName>
    </recommendedName>
</protein>
<keyword evidence="2" id="KW-1185">Reference proteome</keyword>
<dbReference type="Gene3D" id="1.10.357.10">
    <property type="entry name" value="Tetracycline Repressor, domain 2"/>
    <property type="match status" value="1"/>
</dbReference>
<organism evidence="1 2">
    <name type="scientific">Propionimicrobium lymphophilum ACS-093-V-SCH5</name>
    <dbReference type="NCBI Taxonomy" id="883161"/>
    <lineage>
        <taxon>Bacteria</taxon>
        <taxon>Bacillati</taxon>
        <taxon>Actinomycetota</taxon>
        <taxon>Actinomycetes</taxon>
        <taxon>Propionibacteriales</taxon>
        <taxon>Propionibacteriaceae</taxon>
        <taxon>Propionimicrobium</taxon>
    </lineage>
</organism>
<proteinExistence type="predicted"/>
<dbReference type="STRING" id="883161.HMPREF9306_02131"/>
<evidence type="ECO:0000313" key="2">
    <source>
        <dbReference type="Proteomes" id="UP000014417"/>
    </source>
</evidence>
<name>S2WXQ6_9ACTN</name>
<dbReference type="AlphaFoldDB" id="S2WXQ6"/>
<dbReference type="Proteomes" id="UP000014417">
    <property type="component" value="Unassembled WGS sequence"/>
</dbReference>
<dbReference type="SUPFAM" id="SSF46689">
    <property type="entry name" value="Homeodomain-like"/>
    <property type="match status" value="1"/>
</dbReference>
<gene>
    <name evidence="1" type="ORF">HMPREF9306_02131</name>
</gene>
<comment type="caution">
    <text evidence="1">The sequence shown here is derived from an EMBL/GenBank/DDBJ whole genome shotgun (WGS) entry which is preliminary data.</text>
</comment>
<dbReference type="EMBL" id="AGZR01000009">
    <property type="protein sequence ID" value="EPD32559.1"/>
    <property type="molecule type" value="Genomic_DNA"/>
</dbReference>
<dbReference type="HOGENOM" id="CLU_1371153_0_0_11"/>
<accession>S2WXQ6</accession>